<dbReference type="FunFam" id="3.40.50.720:FF:000084">
    <property type="entry name" value="Short-chain dehydrogenase reductase"/>
    <property type="match status" value="1"/>
</dbReference>
<proteinExistence type="predicted"/>
<evidence type="ECO:0000313" key="2">
    <source>
        <dbReference type="Proteomes" id="UP000322000"/>
    </source>
</evidence>
<dbReference type="PRINTS" id="PR00081">
    <property type="entry name" value="GDHRDH"/>
</dbReference>
<evidence type="ECO:0000313" key="3">
    <source>
        <dbReference type="RefSeq" id="XP_026727349.1"/>
    </source>
</evidence>
<dbReference type="GO" id="GO:0016491">
    <property type="term" value="F:oxidoreductase activity"/>
    <property type="evidence" value="ECO:0007669"/>
    <property type="project" value="UniProtKB-KW"/>
</dbReference>
<dbReference type="AlphaFoldDB" id="A0A7E5VGE8"/>
<dbReference type="PANTHER" id="PTHR43975">
    <property type="entry name" value="ZGC:101858"/>
    <property type="match status" value="1"/>
</dbReference>
<dbReference type="GeneID" id="113493534"/>
<dbReference type="PROSITE" id="PS00061">
    <property type="entry name" value="ADH_SHORT"/>
    <property type="match status" value="1"/>
</dbReference>
<dbReference type="InParanoid" id="A0A7E5VGE8"/>
<reference evidence="3" key="1">
    <citation type="submission" date="2025-08" db="UniProtKB">
        <authorList>
            <consortium name="RefSeq"/>
        </authorList>
    </citation>
    <scope>IDENTIFICATION</scope>
</reference>
<dbReference type="Pfam" id="PF13561">
    <property type="entry name" value="adh_short_C2"/>
    <property type="match status" value="1"/>
</dbReference>
<dbReference type="PANTHER" id="PTHR43975:SF2">
    <property type="entry name" value="EG:BACR7A4.14 PROTEIN-RELATED"/>
    <property type="match status" value="1"/>
</dbReference>
<dbReference type="InterPro" id="IPR036291">
    <property type="entry name" value="NAD(P)-bd_dom_sf"/>
</dbReference>
<dbReference type="RefSeq" id="XP_026727349.1">
    <property type="nucleotide sequence ID" value="XM_026871548.1"/>
</dbReference>
<dbReference type="Proteomes" id="UP000322000">
    <property type="component" value="Chromosome 4"/>
</dbReference>
<dbReference type="PRINTS" id="PR00080">
    <property type="entry name" value="SDRFAMILY"/>
</dbReference>
<keyword evidence="1" id="KW-0560">Oxidoreductase</keyword>
<dbReference type="Gene3D" id="3.40.50.720">
    <property type="entry name" value="NAD(P)-binding Rossmann-like Domain"/>
    <property type="match status" value="1"/>
</dbReference>
<name>A0A7E5VGE8_TRINI</name>
<keyword evidence="2" id="KW-1185">Reference proteome</keyword>
<dbReference type="OrthoDB" id="47007at2759"/>
<organism evidence="2 3">
    <name type="scientific">Trichoplusia ni</name>
    <name type="common">Cabbage looper</name>
    <dbReference type="NCBI Taxonomy" id="7111"/>
    <lineage>
        <taxon>Eukaryota</taxon>
        <taxon>Metazoa</taxon>
        <taxon>Ecdysozoa</taxon>
        <taxon>Arthropoda</taxon>
        <taxon>Hexapoda</taxon>
        <taxon>Insecta</taxon>
        <taxon>Pterygota</taxon>
        <taxon>Neoptera</taxon>
        <taxon>Endopterygota</taxon>
        <taxon>Lepidoptera</taxon>
        <taxon>Glossata</taxon>
        <taxon>Ditrysia</taxon>
        <taxon>Noctuoidea</taxon>
        <taxon>Noctuidae</taxon>
        <taxon>Plusiinae</taxon>
        <taxon>Trichoplusia</taxon>
    </lineage>
</organism>
<dbReference type="KEGG" id="tnl:113493534"/>
<dbReference type="SUPFAM" id="SSF51735">
    <property type="entry name" value="NAD(P)-binding Rossmann-fold domains"/>
    <property type="match status" value="1"/>
</dbReference>
<dbReference type="InterPro" id="IPR020904">
    <property type="entry name" value="Sc_DH/Rdtase_CS"/>
</dbReference>
<dbReference type="InterPro" id="IPR002347">
    <property type="entry name" value="SDR_fam"/>
</dbReference>
<evidence type="ECO:0000256" key="1">
    <source>
        <dbReference type="ARBA" id="ARBA00023002"/>
    </source>
</evidence>
<accession>A0A7E5VGE8</accession>
<gene>
    <name evidence="3" type="primary">LOC113493534</name>
</gene>
<sequence>MKFNNKVVLVTGGSSGIGASIAIQFSTFGASVAIVGRNQAKLKEVALKCNNPLVIVADVTKKQDVKRIVLETVVHFGKLDILVINVGTASQGSIMDENALESYDRIMATNLHAVVHLTHVAAPHIIATKGNIINISSITAMKVRSKAMFAYSTSKAGLDHFTRSVASELASTGVRVNTVSPGPVKTDIIQNMGVPKDQQATFFENVEASTALKRISESEEIADLVSFLASDSARGITGSVFVCDNGALIRAD</sequence>
<protein>
    <submittedName>
        <fullName evidence="3">Uncharacterized protein LOC113493534</fullName>
    </submittedName>
</protein>